<protein>
    <submittedName>
        <fullName evidence="1">Uncharacterized protein</fullName>
    </submittedName>
</protein>
<gene>
    <name evidence="1" type="ORF">MAR_037029</name>
</gene>
<evidence type="ECO:0000313" key="1">
    <source>
        <dbReference type="EMBL" id="WAR23360.1"/>
    </source>
</evidence>
<evidence type="ECO:0000313" key="2">
    <source>
        <dbReference type="Proteomes" id="UP001164746"/>
    </source>
</evidence>
<proteinExistence type="predicted"/>
<reference evidence="1" key="1">
    <citation type="submission" date="2022-11" db="EMBL/GenBank/DDBJ databases">
        <title>Centuries of genome instability and evolution in soft-shell clam transmissible cancer (bioRxiv).</title>
        <authorList>
            <person name="Hart S.F.M."/>
            <person name="Yonemitsu M.A."/>
            <person name="Giersch R.M."/>
            <person name="Beal B.F."/>
            <person name="Arriagada G."/>
            <person name="Davis B.W."/>
            <person name="Ostrander E.A."/>
            <person name="Goff S.P."/>
            <person name="Metzger M.J."/>
        </authorList>
    </citation>
    <scope>NUCLEOTIDE SEQUENCE</scope>
    <source>
        <strain evidence="1">MELC-2E11</strain>
        <tissue evidence="1">Siphon/mantle</tissue>
    </source>
</reference>
<accession>A0ABY7FMD7</accession>
<sequence length="247" mass="27746">MTQDQGMKAPNIQYLPVAPRAEEFVIKRDDHRAVNTTVDGAGAVTLREAHRPRAGWPQPTDPPGIAGCTQAWHSPGPQGSLILYPHQETGRTGLVTAGIRTHFYLPVEEPAILGDSCFLCAACRNLNDLSIICGEGELDGGVDSPTPTVHTAKSLRLGWICLEWTCWIDNNIWAKKNRISWRKNNQQATVPFTRQPNFHFELLKDKISDIASFTIKCYTDNQMQHTSKLHEYFYVPVINRIEQIPET</sequence>
<dbReference type="EMBL" id="CP111024">
    <property type="protein sequence ID" value="WAR23360.1"/>
    <property type="molecule type" value="Genomic_DNA"/>
</dbReference>
<keyword evidence="2" id="KW-1185">Reference proteome</keyword>
<organism evidence="1 2">
    <name type="scientific">Mya arenaria</name>
    <name type="common">Soft-shell clam</name>
    <dbReference type="NCBI Taxonomy" id="6604"/>
    <lineage>
        <taxon>Eukaryota</taxon>
        <taxon>Metazoa</taxon>
        <taxon>Spiralia</taxon>
        <taxon>Lophotrochozoa</taxon>
        <taxon>Mollusca</taxon>
        <taxon>Bivalvia</taxon>
        <taxon>Autobranchia</taxon>
        <taxon>Heteroconchia</taxon>
        <taxon>Euheterodonta</taxon>
        <taxon>Imparidentia</taxon>
        <taxon>Neoheterodontei</taxon>
        <taxon>Myida</taxon>
        <taxon>Myoidea</taxon>
        <taxon>Myidae</taxon>
        <taxon>Mya</taxon>
    </lineage>
</organism>
<name>A0ABY7FMD7_MYAAR</name>
<dbReference type="Proteomes" id="UP001164746">
    <property type="component" value="Chromosome 13"/>
</dbReference>